<evidence type="ECO:0000313" key="4">
    <source>
        <dbReference type="EMBL" id="EME35739.1"/>
    </source>
</evidence>
<feature type="compositionally biased region" description="Acidic residues" evidence="1">
    <location>
        <begin position="88"/>
        <end position="99"/>
    </location>
</feature>
<dbReference type="Pfam" id="PF13462">
    <property type="entry name" value="Thioredoxin_4"/>
    <property type="match status" value="1"/>
</dbReference>
<feature type="region of interest" description="Disordered" evidence="1">
    <location>
        <begin position="271"/>
        <end position="320"/>
    </location>
</feature>
<reference evidence="4 5" key="1">
    <citation type="journal article" date="2014" name="Genome Announc.">
        <title>Draft Genome Sequence of Kocuria palustris PEL.</title>
        <authorList>
            <person name="Sharma G."/>
            <person name="Khatri I."/>
            <person name="Subramanian S."/>
        </authorList>
    </citation>
    <scope>NUCLEOTIDE SEQUENCE [LARGE SCALE GENOMIC DNA]</scope>
    <source>
        <strain evidence="4 5">PEL</strain>
    </source>
</reference>
<comment type="caution">
    <text evidence="4">The sequence shown here is derived from an EMBL/GenBank/DDBJ whole genome shotgun (WGS) entry which is preliminary data.</text>
</comment>
<feature type="region of interest" description="Disordered" evidence="1">
    <location>
        <begin position="79"/>
        <end position="119"/>
    </location>
</feature>
<keyword evidence="2" id="KW-1133">Transmembrane helix</keyword>
<evidence type="ECO:0000313" key="5">
    <source>
        <dbReference type="Proteomes" id="UP000009877"/>
    </source>
</evidence>
<dbReference type="Gene3D" id="3.40.30.10">
    <property type="entry name" value="Glutaredoxin"/>
    <property type="match status" value="1"/>
</dbReference>
<proteinExistence type="predicted"/>
<feature type="domain" description="Thioredoxin-like fold" evidence="3">
    <location>
        <begin position="123"/>
        <end position="273"/>
    </location>
</feature>
<feature type="transmembrane region" description="Helical" evidence="2">
    <location>
        <begin position="31"/>
        <end position="52"/>
    </location>
</feature>
<feature type="compositionally biased region" description="Low complexity" evidence="1">
    <location>
        <begin position="286"/>
        <end position="320"/>
    </location>
</feature>
<gene>
    <name evidence="4" type="ORF">C884_01372</name>
</gene>
<dbReference type="InterPro" id="IPR012336">
    <property type="entry name" value="Thioredoxin-like_fold"/>
</dbReference>
<evidence type="ECO:0000256" key="2">
    <source>
        <dbReference type="SAM" id="Phobius"/>
    </source>
</evidence>
<dbReference type="AlphaFoldDB" id="M2YAR4"/>
<keyword evidence="2" id="KW-0472">Membrane</keyword>
<keyword evidence="5" id="KW-1185">Reference proteome</keyword>
<dbReference type="EMBL" id="ANHZ02000023">
    <property type="protein sequence ID" value="EME35739.1"/>
    <property type="molecule type" value="Genomic_DNA"/>
</dbReference>
<sequence length="320" mass="33543">MASTHDKDDFRAQARGIAEKHAQADQRQKRLLQGGIALLVVAVLVIAALVFWQVRSQRIPDSGPVPASANQWGGIEMTADGITKDSSDTDEVSADDAGDPPETPPETPEAEGIVEPGTAADSDEPVQIVIWQDFDCVHCAEFEEAHAEDLAKVVDAGEATVEYRTVNYLDNATYYSSRSAAAFYEVANQVGTDEALAFQEEMFTHQGTGGLDDDEIVEIASKHGADIEQAMDDQDWRPMVDYTSATAQADGVNGTPTAMVDGVVWEQGSSLSEAVKAAAEGKDPNEAGGEASDSASGGATESPSASASGSSTASAEPTEG</sequence>
<organism evidence="4 5">
    <name type="scientific">Kocuria palustris PEL</name>
    <dbReference type="NCBI Taxonomy" id="1236550"/>
    <lineage>
        <taxon>Bacteria</taxon>
        <taxon>Bacillati</taxon>
        <taxon>Actinomycetota</taxon>
        <taxon>Actinomycetes</taxon>
        <taxon>Micrococcales</taxon>
        <taxon>Micrococcaceae</taxon>
        <taxon>Kocuria</taxon>
    </lineage>
</organism>
<evidence type="ECO:0000259" key="3">
    <source>
        <dbReference type="Pfam" id="PF13462"/>
    </source>
</evidence>
<keyword evidence="2" id="KW-0812">Transmembrane</keyword>
<dbReference type="Proteomes" id="UP000009877">
    <property type="component" value="Unassembled WGS sequence"/>
</dbReference>
<protein>
    <submittedName>
        <fullName evidence="4">DSBA oxidoreductase</fullName>
    </submittedName>
</protein>
<name>M2YAR4_9MICC</name>
<evidence type="ECO:0000256" key="1">
    <source>
        <dbReference type="SAM" id="MobiDB-lite"/>
    </source>
</evidence>
<dbReference type="RefSeq" id="WP_006215598.1">
    <property type="nucleotide sequence ID" value="NZ_ANHZ02000023.1"/>
</dbReference>
<accession>M2YAR4</accession>
<dbReference type="InterPro" id="IPR036249">
    <property type="entry name" value="Thioredoxin-like_sf"/>
</dbReference>
<dbReference type="SUPFAM" id="SSF52833">
    <property type="entry name" value="Thioredoxin-like"/>
    <property type="match status" value="1"/>
</dbReference>